<comment type="catalytic activity">
    <reaction evidence="9">
        <text>D-ribose 5-phosphate + ATP = 5-phospho-alpha-D-ribose 1-diphosphate + AMP + H(+)</text>
        <dbReference type="Rhea" id="RHEA:15609"/>
        <dbReference type="ChEBI" id="CHEBI:15378"/>
        <dbReference type="ChEBI" id="CHEBI:30616"/>
        <dbReference type="ChEBI" id="CHEBI:58017"/>
        <dbReference type="ChEBI" id="CHEBI:78346"/>
        <dbReference type="ChEBI" id="CHEBI:456215"/>
        <dbReference type="EC" id="2.7.6.1"/>
    </reaction>
</comment>
<dbReference type="GO" id="GO:0005524">
    <property type="term" value="F:ATP binding"/>
    <property type="evidence" value="ECO:0007669"/>
    <property type="project" value="UniProtKB-KW"/>
</dbReference>
<keyword evidence="8" id="KW-0460">Magnesium</keyword>
<proteinExistence type="predicted"/>
<evidence type="ECO:0000313" key="11">
    <source>
        <dbReference type="EMBL" id="SVA01326.1"/>
    </source>
</evidence>
<dbReference type="EC" id="2.7.6.1" evidence="1"/>
<dbReference type="Gene3D" id="3.40.50.2020">
    <property type="match status" value="2"/>
</dbReference>
<keyword evidence="5" id="KW-0547">Nucleotide-binding</keyword>
<dbReference type="NCBIfam" id="NF002320">
    <property type="entry name" value="PRK01259.1"/>
    <property type="match status" value="1"/>
</dbReference>
<dbReference type="GO" id="GO:0000287">
    <property type="term" value="F:magnesium ion binding"/>
    <property type="evidence" value="ECO:0007669"/>
    <property type="project" value="InterPro"/>
</dbReference>
<dbReference type="InterPro" id="IPR000836">
    <property type="entry name" value="PRTase_dom"/>
</dbReference>
<keyword evidence="4" id="KW-0545">Nucleotide biosynthesis</keyword>
<keyword evidence="3" id="KW-0479">Metal-binding</keyword>
<dbReference type="CDD" id="cd06223">
    <property type="entry name" value="PRTases_typeI"/>
    <property type="match status" value="1"/>
</dbReference>
<evidence type="ECO:0000256" key="6">
    <source>
        <dbReference type="ARBA" id="ARBA00022777"/>
    </source>
</evidence>
<keyword evidence="2" id="KW-0808">Transferase</keyword>
<reference evidence="11" key="1">
    <citation type="submission" date="2018-05" db="EMBL/GenBank/DDBJ databases">
        <authorList>
            <person name="Lanie J.A."/>
            <person name="Ng W.-L."/>
            <person name="Kazmierczak K.M."/>
            <person name="Andrzejewski T.M."/>
            <person name="Davidsen T.M."/>
            <person name="Wayne K.J."/>
            <person name="Tettelin H."/>
            <person name="Glass J.I."/>
            <person name="Rusch D."/>
            <person name="Podicherti R."/>
            <person name="Tsui H.-C.T."/>
            <person name="Winkler M.E."/>
        </authorList>
    </citation>
    <scope>NUCLEOTIDE SEQUENCE</scope>
</reference>
<dbReference type="NCBIfam" id="TIGR01251">
    <property type="entry name" value="ribP_PPkin"/>
    <property type="match status" value="1"/>
</dbReference>
<evidence type="ECO:0000256" key="7">
    <source>
        <dbReference type="ARBA" id="ARBA00022840"/>
    </source>
</evidence>
<dbReference type="GO" id="GO:0002189">
    <property type="term" value="C:ribose phosphate diphosphokinase complex"/>
    <property type="evidence" value="ECO:0007669"/>
    <property type="project" value="TreeGrafter"/>
</dbReference>
<dbReference type="InterPro" id="IPR029099">
    <property type="entry name" value="Pribosyltran_N"/>
</dbReference>
<dbReference type="GO" id="GO:0016301">
    <property type="term" value="F:kinase activity"/>
    <property type="evidence" value="ECO:0007669"/>
    <property type="project" value="UniProtKB-KW"/>
</dbReference>
<dbReference type="Pfam" id="PF14572">
    <property type="entry name" value="Pribosyl_synth"/>
    <property type="match status" value="1"/>
</dbReference>
<evidence type="ECO:0000256" key="3">
    <source>
        <dbReference type="ARBA" id="ARBA00022723"/>
    </source>
</evidence>
<protein>
    <recommendedName>
        <fullName evidence="1">ribose-phosphate diphosphokinase</fullName>
        <ecNumber evidence="1">2.7.6.1</ecNumber>
    </recommendedName>
</protein>
<feature type="domain" description="Ribose-phosphate pyrophosphokinase N-terminal" evidence="10">
    <location>
        <begin position="5"/>
        <end position="121"/>
    </location>
</feature>
<keyword evidence="7" id="KW-0067">ATP-binding</keyword>
<dbReference type="GO" id="GO:0004749">
    <property type="term" value="F:ribose phosphate diphosphokinase activity"/>
    <property type="evidence" value="ECO:0007669"/>
    <property type="project" value="UniProtKB-EC"/>
</dbReference>
<dbReference type="EMBL" id="UINC01002892">
    <property type="protein sequence ID" value="SVA01326.1"/>
    <property type="molecule type" value="Genomic_DNA"/>
</dbReference>
<dbReference type="PANTHER" id="PTHR10210">
    <property type="entry name" value="RIBOSE-PHOSPHATE DIPHOSPHOKINASE FAMILY MEMBER"/>
    <property type="match status" value="1"/>
</dbReference>
<dbReference type="GO" id="GO:0006164">
    <property type="term" value="P:purine nucleotide biosynthetic process"/>
    <property type="evidence" value="ECO:0007669"/>
    <property type="project" value="TreeGrafter"/>
</dbReference>
<dbReference type="FunFam" id="3.40.50.2020:FF:000007">
    <property type="entry name" value="Ribose-phosphate pyrophosphokinase"/>
    <property type="match status" value="1"/>
</dbReference>
<dbReference type="Pfam" id="PF13793">
    <property type="entry name" value="Pribosyltran_N"/>
    <property type="match status" value="1"/>
</dbReference>
<dbReference type="AlphaFoldDB" id="A0A381SBC8"/>
<evidence type="ECO:0000256" key="1">
    <source>
        <dbReference type="ARBA" id="ARBA00013247"/>
    </source>
</evidence>
<evidence type="ECO:0000259" key="10">
    <source>
        <dbReference type="Pfam" id="PF13793"/>
    </source>
</evidence>
<evidence type="ECO:0000256" key="2">
    <source>
        <dbReference type="ARBA" id="ARBA00022679"/>
    </source>
</evidence>
<evidence type="ECO:0000256" key="9">
    <source>
        <dbReference type="ARBA" id="ARBA00049535"/>
    </source>
</evidence>
<dbReference type="GO" id="GO:0006015">
    <property type="term" value="P:5-phosphoribose 1-diphosphate biosynthetic process"/>
    <property type="evidence" value="ECO:0007669"/>
    <property type="project" value="TreeGrafter"/>
</dbReference>
<keyword evidence="6" id="KW-0418">Kinase</keyword>
<evidence type="ECO:0000256" key="8">
    <source>
        <dbReference type="ARBA" id="ARBA00022842"/>
    </source>
</evidence>
<evidence type="ECO:0000256" key="5">
    <source>
        <dbReference type="ARBA" id="ARBA00022741"/>
    </source>
</evidence>
<dbReference type="SMART" id="SM01400">
    <property type="entry name" value="Pribosyltran_N"/>
    <property type="match status" value="1"/>
</dbReference>
<sequence length="314" mass="33762">MANDIKIIAGTSHPALAQDISNHLGVPLSATEIIRFGNENILFQSLENVRESDVFVIQTSCPPVSDFLVELLIIIDALKHASARRVTAVLPYFPYARSDKKDRPRISITARLMADLLETAGADRVLTMNLHSPQVGGFFRIPVDQLNATPVVCDRLRETTAMENSVLVAGDVSEAKDVGDYANRLNLPIAVVDKRRVDDSENAEAVALIGDVQGKNGLIIDDEIASGGTMIEAARFIGAHGAIRIEAAAVHPVLSGNAIRRIEDSPIERLVVTDTIPLPAETASDKIEVVSVAHLFADAIHAIHTGESVSALFT</sequence>
<dbReference type="GO" id="GO:0005737">
    <property type="term" value="C:cytoplasm"/>
    <property type="evidence" value="ECO:0007669"/>
    <property type="project" value="TreeGrafter"/>
</dbReference>
<accession>A0A381SBC8</accession>
<dbReference type="InterPro" id="IPR029057">
    <property type="entry name" value="PRTase-like"/>
</dbReference>
<dbReference type="SUPFAM" id="SSF53271">
    <property type="entry name" value="PRTase-like"/>
    <property type="match status" value="1"/>
</dbReference>
<name>A0A381SBC8_9ZZZZ</name>
<dbReference type="PANTHER" id="PTHR10210:SF32">
    <property type="entry name" value="RIBOSE-PHOSPHATE PYROPHOSPHOKINASE 2"/>
    <property type="match status" value="1"/>
</dbReference>
<gene>
    <name evidence="11" type="ORF">METZ01_LOCUS54180</name>
</gene>
<organism evidence="11">
    <name type="scientific">marine metagenome</name>
    <dbReference type="NCBI Taxonomy" id="408172"/>
    <lineage>
        <taxon>unclassified sequences</taxon>
        <taxon>metagenomes</taxon>
        <taxon>ecological metagenomes</taxon>
    </lineage>
</organism>
<dbReference type="InterPro" id="IPR005946">
    <property type="entry name" value="Rib-P_diPkinase"/>
</dbReference>
<evidence type="ECO:0000256" key="4">
    <source>
        <dbReference type="ARBA" id="ARBA00022727"/>
    </source>
</evidence>